<proteinExistence type="predicted"/>
<dbReference type="GO" id="GO:0051276">
    <property type="term" value="P:chromosome organization"/>
    <property type="evidence" value="ECO:0007669"/>
    <property type="project" value="InterPro"/>
</dbReference>
<evidence type="ECO:0000313" key="3">
    <source>
        <dbReference type="EMBL" id="SJZ38109.1"/>
    </source>
</evidence>
<sequence>MGVFFSEKWGGDVARLTAKQKRFIEEYLIDLNATQAAIRAGYSPATAGAIGSENLKKPEIRARIDKAMAERSKRTGINAERVIMELARIGLVNPGKLINFNEATVLENASEDDLATISSVKVKTIPTDDGNIVEREVKLYDKNRALELLGKHLGLFKDKLEINGSMDVVKIVDDIPRSDDDGS</sequence>
<keyword evidence="4" id="KW-1185">Reference proteome</keyword>
<evidence type="ECO:0000313" key="4">
    <source>
        <dbReference type="Proteomes" id="UP000196365"/>
    </source>
</evidence>
<dbReference type="PANTHER" id="PTHR41328:SF2">
    <property type="entry name" value="TERMINASE SMALL SUBUNIT"/>
    <property type="match status" value="1"/>
</dbReference>
<name>A0A1T4K6R1_9FIRM</name>
<dbReference type="EMBL" id="FUWV01000001">
    <property type="protein sequence ID" value="SJZ38109.1"/>
    <property type="molecule type" value="Genomic_DNA"/>
</dbReference>
<keyword evidence="2" id="KW-0231">Viral genome packaging</keyword>
<accession>A0A1T4K6R1</accession>
<protein>
    <submittedName>
        <fullName evidence="3">Phage terminase small subunit</fullName>
    </submittedName>
</protein>
<dbReference type="InterPro" id="IPR005335">
    <property type="entry name" value="Terminase_ssu"/>
</dbReference>
<dbReference type="PANTHER" id="PTHR41328">
    <property type="entry name" value="TERMINASE SMALL SUBUNIT-RELATED"/>
    <property type="match status" value="1"/>
</dbReference>
<dbReference type="Proteomes" id="UP000196365">
    <property type="component" value="Unassembled WGS sequence"/>
</dbReference>
<dbReference type="InterPro" id="IPR038713">
    <property type="entry name" value="Terminase_Gp1_N_sf"/>
</dbReference>
<evidence type="ECO:0000256" key="1">
    <source>
        <dbReference type="ARBA" id="ARBA00022612"/>
    </source>
</evidence>
<evidence type="ECO:0000256" key="2">
    <source>
        <dbReference type="ARBA" id="ARBA00023219"/>
    </source>
</evidence>
<dbReference type="InterPro" id="IPR052404">
    <property type="entry name" value="SPP1-like_terminase"/>
</dbReference>
<dbReference type="AlphaFoldDB" id="A0A1T4K6R1"/>
<gene>
    <name evidence="3" type="ORF">SAMN02745973_00380</name>
</gene>
<dbReference type="Gene3D" id="1.10.10.1400">
    <property type="entry name" value="Terminase, small subunit, N-terminal DNA-binding domain, HTH motif"/>
    <property type="match status" value="1"/>
</dbReference>
<organism evidence="3 4">
    <name type="scientific">Garciella nitratireducens DSM 15102</name>
    <dbReference type="NCBI Taxonomy" id="1121911"/>
    <lineage>
        <taxon>Bacteria</taxon>
        <taxon>Bacillati</taxon>
        <taxon>Bacillota</taxon>
        <taxon>Clostridia</taxon>
        <taxon>Eubacteriales</taxon>
        <taxon>Eubacteriaceae</taxon>
        <taxon>Garciella</taxon>
    </lineage>
</organism>
<dbReference type="Pfam" id="PF03592">
    <property type="entry name" value="Terminase_2"/>
    <property type="match status" value="1"/>
</dbReference>
<keyword evidence="1" id="KW-1188">Viral release from host cell</keyword>
<dbReference type="OrthoDB" id="7358785at2"/>
<reference evidence="3 4" key="1">
    <citation type="submission" date="2017-02" db="EMBL/GenBank/DDBJ databases">
        <authorList>
            <person name="Peterson S.W."/>
        </authorList>
    </citation>
    <scope>NUCLEOTIDE SEQUENCE [LARGE SCALE GENOMIC DNA]</scope>
    <source>
        <strain evidence="3 4">DSM 15102</strain>
    </source>
</reference>